<accession>A0A0B6ANW5</accession>
<dbReference type="Pfam" id="PF16107">
    <property type="entry name" value="DUF4825"/>
    <property type="match status" value="1"/>
</dbReference>
<reference evidence="1 2" key="1">
    <citation type="journal article" date="2015" name="Genome Announc.">
        <title>Complete genome sequences for 35 biothreat assay-relevant bacillus species.</title>
        <authorList>
            <person name="Johnson S.L."/>
            <person name="Daligault H.E."/>
            <person name="Davenport K.W."/>
            <person name="Jaissle J."/>
            <person name="Frey K.G."/>
            <person name="Ladner J.T."/>
            <person name="Broomall S.M."/>
            <person name="Bishop-Lilly K.A."/>
            <person name="Bruce D.C."/>
            <person name="Gibbons H.S."/>
            <person name="Coyne S.R."/>
            <person name="Lo C.C."/>
            <person name="Meincke L."/>
            <person name="Munk A.C."/>
            <person name="Koroleva G.I."/>
            <person name="Rosenzweig C.N."/>
            <person name="Palacios G.F."/>
            <person name="Redden C.L."/>
            <person name="Minogue T.D."/>
            <person name="Chain P.S."/>
        </authorList>
    </citation>
    <scope>NUCLEOTIDE SEQUENCE [LARGE SCALE GENOMIC DNA]</scope>
    <source>
        <strain evidence="2">ATCC 14581 / DSM 32 / JCM 2506 / NBRC 15308 / NCIMB 9376 / NCTC 10342 / NRRL B-14308 / VKM B-512</strain>
    </source>
</reference>
<evidence type="ECO:0000313" key="1">
    <source>
        <dbReference type="EMBL" id="AJI22323.1"/>
    </source>
</evidence>
<dbReference type="HOGENOM" id="CLU_1493370_0_0_9"/>
<dbReference type="GeneID" id="93642387"/>
<dbReference type="InterPro" id="IPR032250">
    <property type="entry name" value="DUF4825"/>
</dbReference>
<protein>
    <submittedName>
        <fullName evidence="1">Uncharacterized protein</fullName>
    </submittedName>
</protein>
<dbReference type="RefSeq" id="WP_016763889.1">
    <property type="nucleotide sequence ID" value="NZ_BCVB01000005.1"/>
</dbReference>
<name>A0A0B6ANW5_PRIM2</name>
<evidence type="ECO:0000313" key="2">
    <source>
        <dbReference type="Proteomes" id="UP000031829"/>
    </source>
</evidence>
<dbReference type="PROSITE" id="PS51257">
    <property type="entry name" value="PROKAR_LIPOPROTEIN"/>
    <property type="match status" value="1"/>
</dbReference>
<dbReference type="KEGG" id="bmeg:BG04_4380"/>
<organism evidence="1 2">
    <name type="scientific">Priestia megaterium (strain ATCC 14581 / DSM 32 / CCUG 1817 / JCM 2506 / NBRC 15308 / NCIMB 9376 / NCTC 10342 / NRRL B-14308 / VKM B-512 / Ford 19)</name>
    <name type="common">Bacillus megaterium</name>
    <dbReference type="NCBI Taxonomy" id="1348623"/>
    <lineage>
        <taxon>Bacteria</taxon>
        <taxon>Bacillati</taxon>
        <taxon>Bacillota</taxon>
        <taxon>Bacilli</taxon>
        <taxon>Bacillales</taxon>
        <taxon>Bacillaceae</taxon>
        <taxon>Priestia</taxon>
    </lineage>
</organism>
<dbReference type="EMBL" id="CP009920">
    <property type="protein sequence ID" value="AJI22323.1"/>
    <property type="molecule type" value="Genomic_DNA"/>
</dbReference>
<sequence>MKKIYTSLTLCTVFTWLSGCAYAPHNNLSAERVSASSIQYTSSSKHEASVEEITNKLPGHVYLKGIAFQDTQKPYYLAINYAAITNQHTFEKSWTSVKTKRILLHNATILLSAVQNADSVHFTINTTVPQTITITRKELTDFYGIDLRNYNDVKQVWKEKFEGQQEKIEEFYDAHPITEMQ</sequence>
<proteinExistence type="predicted"/>
<dbReference type="AlphaFoldDB" id="A0A0B6ANW5"/>
<dbReference type="Proteomes" id="UP000031829">
    <property type="component" value="Chromosome"/>
</dbReference>
<gene>
    <name evidence="1" type="ORF">BG04_4380</name>
</gene>